<keyword evidence="7" id="KW-0675">Receptor</keyword>
<organism evidence="12 13">
    <name type="scientific">Pomacea canaliculata</name>
    <name type="common">Golden apple snail</name>
    <dbReference type="NCBI Taxonomy" id="400727"/>
    <lineage>
        <taxon>Eukaryota</taxon>
        <taxon>Metazoa</taxon>
        <taxon>Spiralia</taxon>
        <taxon>Lophotrochozoa</taxon>
        <taxon>Mollusca</taxon>
        <taxon>Gastropoda</taxon>
        <taxon>Caenogastropoda</taxon>
        <taxon>Architaenioglossa</taxon>
        <taxon>Ampullarioidea</taxon>
        <taxon>Ampullariidae</taxon>
        <taxon>Pomacea</taxon>
    </lineage>
</organism>
<dbReference type="GO" id="GO:0004993">
    <property type="term" value="F:G protein-coupled serotonin receptor activity"/>
    <property type="evidence" value="ECO:0007669"/>
    <property type="project" value="TreeGrafter"/>
</dbReference>
<protein>
    <recommendedName>
        <fullName evidence="11">G-protein coupled receptors family 1 profile domain-containing protein</fullName>
    </recommendedName>
</protein>
<dbReference type="InterPro" id="IPR017452">
    <property type="entry name" value="GPCR_Rhodpsn_7TM"/>
</dbReference>
<gene>
    <name evidence="12" type="ORF">C0Q70_05672</name>
</gene>
<evidence type="ECO:0000313" key="12">
    <source>
        <dbReference type="EMBL" id="PVD34400.1"/>
    </source>
</evidence>
<comment type="caution">
    <text evidence="12">The sequence shown here is derived from an EMBL/GenBank/DDBJ whole genome shotgun (WGS) entry which is preliminary data.</text>
</comment>
<feature type="transmembrane region" description="Helical" evidence="10">
    <location>
        <begin position="76"/>
        <end position="98"/>
    </location>
</feature>
<dbReference type="Gene3D" id="1.20.1070.10">
    <property type="entry name" value="Rhodopsin 7-helix transmembrane proteins"/>
    <property type="match status" value="1"/>
</dbReference>
<keyword evidence="5" id="KW-0297">G-protein coupled receptor</keyword>
<sequence length="476" mass="52868">MPATPEWSPWSEPENQSILLYDSYFLFANETHPLQSQRLVPTVLCVSTMIFFAVGGNLLVLLSYCRDPRLRTVSNVYICHLAICDLLLGGVSMTLHLYLTVSRDDWRLGAIFCKLYLMNDYTLCAQSAFLVVLISLDKLLILRKGILYVTEETKRKAYVRIGLAWLAAVLLYSPAILIWDYCVGYSVLGPHQCDTEFYSNNIFTLTTAIIEFVGPFTALLILNTCVYLEIRKRTTKFRKQRPVNMAPAGAPEQRSLRGAPRAISDRGSDNKYGSGGDPLFVLFPDRCGPTTCPIMNDRGDNDGNNSGSSEDSTSEDNSSWLQTMDSRSRSSPEDAEVKPSRTQSCSRTSLYGRIFGRHSQKKTMDTATESSSPEVESSAVANDPSLHHATDSHGDSPPADNSCQESFGPRLLSGGQLVRDIQRSNDNQQQQIITGKDNNRKVWLPTLTFNTLEKKDLGQNRAGPSASRKGVAIEDC</sequence>
<evidence type="ECO:0000256" key="8">
    <source>
        <dbReference type="ARBA" id="ARBA00023224"/>
    </source>
</evidence>
<proteinExistence type="predicted"/>
<feature type="transmembrane region" description="Helical" evidence="10">
    <location>
        <begin position="39"/>
        <end position="64"/>
    </location>
</feature>
<dbReference type="OrthoDB" id="10071887at2759"/>
<dbReference type="EMBL" id="PZQS01000003">
    <property type="protein sequence ID" value="PVD34400.1"/>
    <property type="molecule type" value="Genomic_DNA"/>
</dbReference>
<keyword evidence="4 10" id="KW-1133">Transmembrane helix</keyword>
<feature type="region of interest" description="Disordered" evidence="9">
    <location>
        <begin position="239"/>
        <end position="274"/>
    </location>
</feature>
<dbReference type="GO" id="GO:0030425">
    <property type="term" value="C:dendrite"/>
    <property type="evidence" value="ECO:0007669"/>
    <property type="project" value="TreeGrafter"/>
</dbReference>
<keyword evidence="6 10" id="KW-0472">Membrane</keyword>
<dbReference type="OMA" id="PWSEPEN"/>
<dbReference type="PANTHER" id="PTHR24247:SF195">
    <property type="entry name" value="G-PROTEIN COUPLED RECEPTORS FAMILY 1 PROFILE DOMAIN-CONTAINING PROTEIN"/>
    <property type="match status" value="1"/>
</dbReference>
<dbReference type="AlphaFoldDB" id="A0A2T7PLV6"/>
<feature type="compositionally biased region" description="Polar residues" evidence="9">
    <location>
        <begin position="340"/>
        <end position="349"/>
    </location>
</feature>
<feature type="compositionally biased region" description="Low complexity" evidence="9">
    <location>
        <begin position="302"/>
        <end position="319"/>
    </location>
</feature>
<feature type="transmembrane region" description="Helical" evidence="10">
    <location>
        <begin position="208"/>
        <end position="230"/>
    </location>
</feature>
<evidence type="ECO:0000256" key="1">
    <source>
        <dbReference type="ARBA" id="ARBA00004651"/>
    </source>
</evidence>
<keyword evidence="13" id="KW-1185">Reference proteome</keyword>
<evidence type="ECO:0000259" key="11">
    <source>
        <dbReference type="PROSITE" id="PS50262"/>
    </source>
</evidence>
<dbReference type="InterPro" id="IPR000276">
    <property type="entry name" value="GPCR_Rhodpsn"/>
</dbReference>
<keyword evidence="8" id="KW-0807">Transducer</keyword>
<feature type="transmembrane region" description="Helical" evidence="10">
    <location>
        <begin position="118"/>
        <end position="136"/>
    </location>
</feature>
<keyword evidence="2" id="KW-1003">Cell membrane</keyword>
<evidence type="ECO:0000256" key="7">
    <source>
        <dbReference type="ARBA" id="ARBA00023170"/>
    </source>
</evidence>
<dbReference type="GO" id="GO:0045202">
    <property type="term" value="C:synapse"/>
    <property type="evidence" value="ECO:0007669"/>
    <property type="project" value="TreeGrafter"/>
</dbReference>
<dbReference type="GO" id="GO:0005886">
    <property type="term" value="C:plasma membrane"/>
    <property type="evidence" value="ECO:0007669"/>
    <property type="project" value="UniProtKB-SubCell"/>
</dbReference>
<evidence type="ECO:0000256" key="5">
    <source>
        <dbReference type="ARBA" id="ARBA00023040"/>
    </source>
</evidence>
<dbReference type="GO" id="GO:0016907">
    <property type="term" value="F:G protein-coupled acetylcholine receptor activity"/>
    <property type="evidence" value="ECO:0007669"/>
    <property type="project" value="TreeGrafter"/>
</dbReference>
<feature type="compositionally biased region" description="Basic and acidic residues" evidence="9">
    <location>
        <begin position="326"/>
        <end position="339"/>
    </location>
</feature>
<name>A0A2T7PLV6_POMCA</name>
<comment type="subcellular location">
    <subcellularLocation>
        <location evidence="1">Cell membrane</location>
        <topology evidence="1">Multi-pass membrane protein</topology>
    </subcellularLocation>
</comment>
<feature type="region of interest" description="Disordered" evidence="9">
    <location>
        <begin position="455"/>
        <end position="476"/>
    </location>
</feature>
<accession>A0A2T7PLV6</accession>
<reference evidence="12 13" key="1">
    <citation type="submission" date="2018-04" db="EMBL/GenBank/DDBJ databases">
        <title>The genome of golden apple snail Pomacea canaliculata provides insight into stress tolerance and invasive adaptation.</title>
        <authorList>
            <person name="Liu C."/>
            <person name="Liu B."/>
            <person name="Ren Y."/>
            <person name="Zhang Y."/>
            <person name="Wang H."/>
            <person name="Li S."/>
            <person name="Jiang F."/>
            <person name="Yin L."/>
            <person name="Zhang G."/>
            <person name="Qian W."/>
            <person name="Fan W."/>
        </authorList>
    </citation>
    <scope>NUCLEOTIDE SEQUENCE [LARGE SCALE GENOMIC DNA]</scope>
    <source>
        <strain evidence="12">SZHN2017</strain>
        <tissue evidence="12">Muscle</tissue>
    </source>
</reference>
<dbReference type="Pfam" id="PF00001">
    <property type="entry name" value="7tm_1"/>
    <property type="match status" value="1"/>
</dbReference>
<evidence type="ECO:0000256" key="2">
    <source>
        <dbReference type="ARBA" id="ARBA00022475"/>
    </source>
</evidence>
<feature type="compositionally biased region" description="Basic and acidic residues" evidence="9">
    <location>
        <begin position="385"/>
        <end position="394"/>
    </location>
</feature>
<dbReference type="Proteomes" id="UP000245119">
    <property type="component" value="Linkage Group LG3"/>
</dbReference>
<evidence type="ECO:0000256" key="3">
    <source>
        <dbReference type="ARBA" id="ARBA00022692"/>
    </source>
</evidence>
<dbReference type="PROSITE" id="PS50262">
    <property type="entry name" value="G_PROTEIN_RECEP_F1_2"/>
    <property type="match status" value="1"/>
</dbReference>
<evidence type="ECO:0000256" key="4">
    <source>
        <dbReference type="ARBA" id="ARBA00022989"/>
    </source>
</evidence>
<keyword evidence="3 10" id="KW-0812">Transmembrane</keyword>
<evidence type="ECO:0000256" key="6">
    <source>
        <dbReference type="ARBA" id="ARBA00023136"/>
    </source>
</evidence>
<feature type="compositionally biased region" description="Low complexity" evidence="9">
    <location>
        <begin position="366"/>
        <end position="381"/>
    </location>
</feature>
<feature type="region of interest" description="Disordered" evidence="9">
    <location>
        <begin position="292"/>
        <end position="410"/>
    </location>
</feature>
<dbReference type="GO" id="GO:0007197">
    <property type="term" value="P:adenylate cyclase-inhibiting G protein-coupled acetylcholine receptor signaling pathway"/>
    <property type="evidence" value="ECO:0007669"/>
    <property type="project" value="TreeGrafter"/>
</dbReference>
<feature type="domain" description="G-protein coupled receptors family 1 profile" evidence="11">
    <location>
        <begin position="56"/>
        <end position="257"/>
    </location>
</feature>
<evidence type="ECO:0000313" key="13">
    <source>
        <dbReference type="Proteomes" id="UP000245119"/>
    </source>
</evidence>
<dbReference type="SUPFAM" id="SSF81321">
    <property type="entry name" value="Family A G protein-coupled receptor-like"/>
    <property type="match status" value="1"/>
</dbReference>
<dbReference type="PANTHER" id="PTHR24247">
    <property type="entry name" value="5-HYDROXYTRYPTAMINE RECEPTOR"/>
    <property type="match status" value="1"/>
</dbReference>
<dbReference type="GO" id="GO:0007187">
    <property type="term" value="P:G protein-coupled receptor signaling pathway, coupled to cyclic nucleotide second messenger"/>
    <property type="evidence" value="ECO:0007669"/>
    <property type="project" value="TreeGrafter"/>
</dbReference>
<dbReference type="STRING" id="400727.A0A2T7PLV6"/>
<evidence type="ECO:0000256" key="9">
    <source>
        <dbReference type="SAM" id="MobiDB-lite"/>
    </source>
</evidence>
<feature type="transmembrane region" description="Helical" evidence="10">
    <location>
        <begin position="157"/>
        <end position="179"/>
    </location>
</feature>
<evidence type="ECO:0000256" key="10">
    <source>
        <dbReference type="SAM" id="Phobius"/>
    </source>
</evidence>
<dbReference type="PRINTS" id="PR00237">
    <property type="entry name" value="GPCRRHODOPSN"/>
</dbReference>